<comment type="catalytic activity">
    <reaction evidence="10">
        <text>N-terminal L-alanyl-L-prolyl-L-lysyl-[protein] + 3 S-adenosyl-L-methionine = N-terminal N,N,N-trimethyl-L-alanyl-L-prolyl-L-lysyl-[protein] + 3 S-adenosyl-L-homocysteine + 3 H(+)</text>
        <dbReference type="Rhea" id="RHEA:54712"/>
        <dbReference type="Rhea" id="RHEA-COMP:13785"/>
        <dbReference type="Rhea" id="RHEA-COMP:13971"/>
        <dbReference type="ChEBI" id="CHEBI:15378"/>
        <dbReference type="ChEBI" id="CHEBI:57856"/>
        <dbReference type="ChEBI" id="CHEBI:59789"/>
        <dbReference type="ChEBI" id="CHEBI:138057"/>
        <dbReference type="ChEBI" id="CHEBI:138315"/>
        <dbReference type="EC" id="2.1.1.244"/>
    </reaction>
</comment>
<dbReference type="GO" id="GO:0005737">
    <property type="term" value="C:cytoplasm"/>
    <property type="evidence" value="ECO:0007669"/>
    <property type="project" value="TreeGrafter"/>
</dbReference>
<evidence type="ECO:0000256" key="3">
    <source>
        <dbReference type="ARBA" id="ARBA00022679"/>
    </source>
</evidence>
<dbReference type="EMBL" id="CABIJS010000333">
    <property type="protein sequence ID" value="VUZ49666.1"/>
    <property type="molecule type" value="Genomic_DNA"/>
</dbReference>
<evidence type="ECO:0000256" key="1">
    <source>
        <dbReference type="ARBA" id="ARBA00009059"/>
    </source>
</evidence>
<protein>
    <recommendedName>
        <fullName evidence="6">Alpha N-terminal protein methyltransferase 1</fullName>
        <ecNumber evidence="5">2.1.1.244</ecNumber>
    </recommendedName>
    <alternativeName>
        <fullName evidence="7">X-Pro-Lys N-terminal protein methyltransferase 1</fullName>
    </alternativeName>
</protein>
<evidence type="ECO:0000313" key="13">
    <source>
        <dbReference type="Proteomes" id="UP000321570"/>
    </source>
</evidence>
<dbReference type="CDD" id="cd02440">
    <property type="entry name" value="AdoMet_MTases"/>
    <property type="match status" value="1"/>
</dbReference>
<dbReference type="PANTHER" id="PTHR12753">
    <property type="entry name" value="AD-003 - RELATED"/>
    <property type="match status" value="1"/>
</dbReference>
<proteinExistence type="inferred from homology"/>
<comment type="catalytic activity">
    <reaction evidence="8">
        <text>N-terminal L-seryl-L-prolyl-L-lysyl-[protein] + 3 S-adenosyl-L-methionine = N-terminal N,N,N-trimethyl-L-seryl-L-prolyl-L-lysyl-[protein] + 3 S-adenosyl-L-homocysteine + 3 H(+)</text>
        <dbReference type="Rhea" id="RHEA:54724"/>
        <dbReference type="Rhea" id="RHEA-COMP:13789"/>
        <dbReference type="Rhea" id="RHEA-COMP:13973"/>
        <dbReference type="ChEBI" id="CHEBI:15378"/>
        <dbReference type="ChEBI" id="CHEBI:57856"/>
        <dbReference type="ChEBI" id="CHEBI:59789"/>
        <dbReference type="ChEBI" id="CHEBI:138061"/>
        <dbReference type="ChEBI" id="CHEBI:138317"/>
        <dbReference type="EC" id="2.1.1.244"/>
    </reaction>
</comment>
<dbReference type="PIRSF" id="PIRSF016958">
    <property type="entry name" value="DUF858_MeTrfase_lik"/>
    <property type="match status" value="1"/>
</dbReference>
<gene>
    <name evidence="12" type="ORF">WMSIL1_LOCUS8782</name>
</gene>
<evidence type="ECO:0000256" key="10">
    <source>
        <dbReference type="ARBA" id="ARBA00048167"/>
    </source>
</evidence>
<dbReference type="GO" id="GO:0032259">
    <property type="term" value="P:methylation"/>
    <property type="evidence" value="ECO:0007669"/>
    <property type="project" value="UniProtKB-KW"/>
</dbReference>
<organism evidence="12 13">
    <name type="scientific">Hymenolepis diminuta</name>
    <name type="common">Rat tapeworm</name>
    <dbReference type="NCBI Taxonomy" id="6216"/>
    <lineage>
        <taxon>Eukaryota</taxon>
        <taxon>Metazoa</taxon>
        <taxon>Spiralia</taxon>
        <taxon>Lophotrochozoa</taxon>
        <taxon>Platyhelminthes</taxon>
        <taxon>Cestoda</taxon>
        <taxon>Eucestoda</taxon>
        <taxon>Cyclophyllidea</taxon>
        <taxon>Hymenolepididae</taxon>
        <taxon>Hymenolepis</taxon>
    </lineage>
</organism>
<dbReference type="Pfam" id="PF05891">
    <property type="entry name" value="Methyltransf_PK"/>
    <property type="match status" value="1"/>
</dbReference>
<dbReference type="PANTHER" id="PTHR12753:SF0">
    <property type="entry name" value="ALPHA N-TERMINAL PROTEIN METHYLTRANSFERASE 1"/>
    <property type="match status" value="1"/>
</dbReference>
<reference evidence="12 13" key="1">
    <citation type="submission" date="2019-07" db="EMBL/GenBank/DDBJ databases">
        <authorList>
            <person name="Jastrzebski P J."/>
            <person name="Paukszto L."/>
            <person name="Jastrzebski P J."/>
        </authorList>
    </citation>
    <scope>NUCLEOTIDE SEQUENCE [LARGE SCALE GENOMIC DNA]</scope>
    <source>
        <strain evidence="12 13">WMS-il1</strain>
    </source>
</reference>
<feature type="binding site" evidence="11">
    <location>
        <begin position="95"/>
        <end position="97"/>
    </location>
    <ligand>
        <name>S-adenosyl-L-methionine</name>
        <dbReference type="ChEBI" id="CHEBI:59789"/>
    </ligand>
</feature>
<keyword evidence="4 11" id="KW-0949">S-adenosyl-L-methionine</keyword>
<feature type="binding site" evidence="11">
    <location>
        <begin position="124"/>
        <end position="125"/>
    </location>
    <ligand>
        <name>S-adenosyl-L-methionine</name>
        <dbReference type="ChEBI" id="CHEBI:59789"/>
    </ligand>
</feature>
<evidence type="ECO:0000256" key="4">
    <source>
        <dbReference type="ARBA" id="ARBA00022691"/>
    </source>
</evidence>
<evidence type="ECO:0000256" key="7">
    <source>
        <dbReference type="ARBA" id="ARBA00043129"/>
    </source>
</evidence>
<evidence type="ECO:0000256" key="5">
    <source>
        <dbReference type="ARBA" id="ARBA00039112"/>
    </source>
</evidence>
<evidence type="ECO:0000256" key="6">
    <source>
        <dbReference type="ARBA" id="ARBA00039449"/>
    </source>
</evidence>
<sequence>ASPTCKETRKNREEENIPPDFYSKAVEYWYNIDPTLDGMLGGLTQTHEPDIKSSESILSRFGPTRMDVALDCGAGIGRVTKHLLLPHFKTVDMVELTQKFLDVSKTYIGEEGDKRIGNRFCFGLQDFTPQEGRYDVIWVQWVIGHLTISATTDFFRRCVKGLRPPNAEDARRSIIVLKDNVVLSDTPDFDETDSSFMRTHKELLQIFEEAELKVILDEQQHMPRGICPVYAFVLVPKHE</sequence>
<dbReference type="Proteomes" id="UP000321570">
    <property type="component" value="Unassembled WGS sequence"/>
</dbReference>
<comment type="similarity">
    <text evidence="1">Belongs to the methyltransferase superfamily. NTM1 family.</text>
</comment>
<comment type="catalytic activity">
    <reaction evidence="9">
        <text>N-terminal L-prolyl-L-prolyl-L-lysyl-[protein] + 2 S-adenosyl-L-methionine = N-terminal N,N-dimethyl-L-prolyl-L-prolyl-L-lysyl-[protein] + 2 S-adenosyl-L-homocysteine + 2 H(+)</text>
        <dbReference type="Rhea" id="RHEA:54736"/>
        <dbReference type="Rhea" id="RHEA-COMP:13787"/>
        <dbReference type="Rhea" id="RHEA-COMP:13974"/>
        <dbReference type="ChEBI" id="CHEBI:15378"/>
        <dbReference type="ChEBI" id="CHEBI:57856"/>
        <dbReference type="ChEBI" id="CHEBI:59789"/>
        <dbReference type="ChEBI" id="CHEBI:138059"/>
        <dbReference type="ChEBI" id="CHEBI:138318"/>
        <dbReference type="EC" id="2.1.1.244"/>
    </reaction>
</comment>
<dbReference type="InterPro" id="IPR029063">
    <property type="entry name" value="SAM-dependent_MTases_sf"/>
</dbReference>
<dbReference type="InterPro" id="IPR008576">
    <property type="entry name" value="MeTrfase_NTM1"/>
</dbReference>
<dbReference type="SUPFAM" id="SSF53335">
    <property type="entry name" value="S-adenosyl-L-methionine-dependent methyltransferases"/>
    <property type="match status" value="1"/>
</dbReference>
<dbReference type="FunFam" id="3.40.50.150:FF:000025">
    <property type="entry name" value="N-terminal Xaa-Pro-Lys N-methyltransferase 1"/>
    <property type="match status" value="1"/>
</dbReference>
<evidence type="ECO:0000256" key="8">
    <source>
        <dbReference type="ARBA" id="ARBA00047306"/>
    </source>
</evidence>
<feature type="binding site" evidence="11">
    <location>
        <position position="73"/>
    </location>
    <ligand>
        <name>S-adenosyl-L-methionine</name>
        <dbReference type="ChEBI" id="CHEBI:59789"/>
    </ligand>
</feature>
<evidence type="ECO:0000256" key="11">
    <source>
        <dbReference type="PIRSR" id="PIRSR016958-1"/>
    </source>
</evidence>
<dbReference type="GO" id="GO:0071885">
    <property type="term" value="F:N-terminal protein N-methyltransferase activity"/>
    <property type="evidence" value="ECO:0007669"/>
    <property type="project" value="UniProtKB-EC"/>
</dbReference>
<dbReference type="AlphaFoldDB" id="A0A564YR27"/>
<evidence type="ECO:0000313" key="12">
    <source>
        <dbReference type="EMBL" id="VUZ49666.1"/>
    </source>
</evidence>
<keyword evidence="2" id="KW-0489">Methyltransferase</keyword>
<dbReference type="EC" id="2.1.1.244" evidence="5"/>
<feature type="binding site" evidence="11">
    <location>
        <position position="140"/>
    </location>
    <ligand>
        <name>S-adenosyl-L-methionine</name>
        <dbReference type="ChEBI" id="CHEBI:59789"/>
    </ligand>
</feature>
<keyword evidence="13" id="KW-1185">Reference proteome</keyword>
<dbReference type="Gene3D" id="3.40.50.150">
    <property type="entry name" value="Vaccinia Virus protein VP39"/>
    <property type="match status" value="1"/>
</dbReference>
<feature type="binding site" evidence="11">
    <location>
        <position position="78"/>
    </location>
    <ligand>
        <name>S-adenosyl-L-methionine</name>
        <dbReference type="ChEBI" id="CHEBI:59789"/>
    </ligand>
</feature>
<evidence type="ECO:0000256" key="2">
    <source>
        <dbReference type="ARBA" id="ARBA00022603"/>
    </source>
</evidence>
<feature type="non-terminal residue" evidence="12">
    <location>
        <position position="1"/>
    </location>
</feature>
<accession>A0A564YR27</accession>
<name>A0A564YR27_HYMDI</name>
<keyword evidence="3" id="KW-0808">Transferase</keyword>
<evidence type="ECO:0000256" key="9">
    <source>
        <dbReference type="ARBA" id="ARBA00047885"/>
    </source>
</evidence>